<proteinExistence type="inferred from homology"/>
<keyword evidence="9" id="KW-1185">Reference proteome</keyword>
<dbReference type="RefSeq" id="WP_072989495.1">
    <property type="nucleotide sequence ID" value="NZ_FQZB01000012.1"/>
</dbReference>
<dbReference type="GO" id="GO:0043041">
    <property type="term" value="P:amino acid activation for nonribosomal peptide biosynthetic process"/>
    <property type="evidence" value="ECO:0007669"/>
    <property type="project" value="TreeGrafter"/>
</dbReference>
<sequence>MKKEDIEDILELTGTQEGILYHYIMDKDSLLYQEQLSIEISGVIDTELMKNAWEQVVKYNEALRTIVKWKKIKKPVQIVLKTYSTPVEIIDLSNIIEDKKEETFSEIYEKKRKELIDIENETVKFYICKFDDNLAKIIIKNHHITYDGWSNGIILKEFIKMYNAILKGEKIEEQNKNKFKNYIKWLKDKNKEKDELYWKRYLEKIEYIKKVDFEKDSKSISNFDCKISEEMENNIRSYAKNKKVSQASIFYCAWIILQSKYKNTNDIVFGTPVSGRDCGVIGINDMVGLFINTIPFRIKIHNNNSIFYLIQQINENLNERRMYETTSLKNIKEYSEVNGNYNIFEEIVVIENYPLDKILYDDDIAQIKGYKISENCEFNLVIELNTFDCFEIKVAYNDKVYQEYYIKNMVKSLISILNEIICNDKIILSDLEIISKEEKEKILYEFNNTSTDYPRNKTIQQLFEEQVKKIPNKLAVTYEDKKITYRELNEKANSLAKALIEKGIEADNVVGIMLERSIDSIIGILGILKAGGAYLPIDIEYPKLKIKYMLENSNIRLLITNYELIELLDYKGEIIDINDEKIYKNKSNNLEETSNSQNLAYVIYTSGTTGDSKGVMIEHKSVINLVYALDEIIYKRYPKYVNVALLAPFVFDASVKQIFASLLLGKNLVIVPNYIKSDAYKLRKYYIDKSIYISDGTPIHLKMLNVVVNKEESNNIPVKHFIIGGDCLSSRLVKEFFYANGEKCFITNVYGPTECCVDTTSLLIEESKVKEINNITIGRPINNSKVYILDQTMKLLPIGIVGEIFISGEGLARGYLNNGKLTKEKFLENPYAPGEKMYKTGDLARWLPDGNIEFFGRIDHQVKIRGFRIELGEIETRLLEVEEIKEVVVVDKEKNGDKYICAYYVGDKNYTVSELRTILGKSLPEYMIPSYFMKLENMPLNINGKLDRKSLPTPEGDIIKDSVYEAPRNEVEKVLVKIWEEVLGVDNIGINDNFFELGGHSLKGTLLMGRIHKELNVEVPLRELLTLGTVKGIGEYIKSKESRVYEQIEKTKEKEYYVASAAQKRIYILQEFDKESTAYNISGAIEIEGKLNTEKLTNTFLKLIERHESLRTKFETINGIIIQKIKKIEEIDFRIKEIKVKDKAEVKEKISNFIKCFDLSRAPLLRVGLIELEKERYILMFDIHHIISDGISMEILKKEFGEIYGGKELENLKIQYKDYSEWQSKMRQREILKKQEHYWLREFDGEIPVLNIPTDYNRPLVQSFVGDSINFIIGKEETKRLREIARETGSTMYMVLFSLFKILLSKYSGQEDIIVGTPIAGRPHADLEGIIGMFVNTLAIRSNINVENTYEDYLRKLREKLLNAYENQDYQFEDIVEKLNVKRDISRNPLFDIMFAMQNMESSFLEIKELKVKPYTLESNISKFDMSMTAVEDEDEICLILEYSIKLYKKETIERIKEHFLNLVKTITINSNIKVKDIEIIDNKEKTKLLLDFNDTTSEYQINSTIQQLFEEQVKRIPNNIAVVYEDDEITYEELNKRANSLARTLIEKGVKADSIVGIMLDRSIEMIIGIMGILKAGGAYLPIDMKYPQSKIDYIIDDSKIEVLITNGKLMSLVNYNGELINIDDEEIFINNSNNLSETSRPENLAYVIYTSGTTGNAKGVMVEHKSVVNLVYSLNKMVYKRYPKYINVALVAAFVFDASVQQIFASLLLGKNLIIVPDDSKRDLYKLRKYYIDKSIYVSDGTPIHLAMLNVMVNDEKIKNIPVKHFIIGGDQLKKKTVKEFFNVNGEKKCITNVYGPTECCVDTTSLLIEGSKINKMDDITIGCPITNSKVYILDKSMKLLPIGIVGEIFISGEGLARGYLNNEKLTNEKFLENPYVPGERIYRTGDVGRWLPDGNIEFLGRIDNQVKIRGFRIELGEIETRLLEIQGIKEVIVLDKEKDDNKYLCAYYVGEKRYTVNEFRDILGKRLPDYMIPSYFIKLESMPLNTNGKIARKLLPNTEENIIIDSVYEAPLTKVEKKLVEIWQEVLGVKNIGINDNFFYLGGDSIKAIQTISRIKSEGYSFEVKDLFRNPNIKDLSKYVTKEATSINQGFIEGEVLLTPIQKQFFEMNLKNRNHWNQSVMLYSKQGFEEELINKIFDKIIRHHDSLRMVYKENSGKVHQINRGIYSDVNDVKVYDFRGDEIVDESKITNLCNKIQESIDLNDGPLVKLALVKTDSGDYLQIVIHHLVIDGVSWRIIFEDFEKGYEMAKRGKKIVLPRKTTSFKEWAEKLNQYRINNKFRTEINFWNTLEGQQIKKLPKDKEVEERYRKDIKTITVSLSENDTETLLKKVNRAYNTEINDILLTALTLAIYRWTGENKVLINLESHGREDIIDKVDISRTIGWFTAQYPVILEVDKYNEISVSIKNVKECLRRIPNKGIGYGILKYLSSTKQNEKVDFKLQPEICFNYLGQFDEDINSSFFELSVVDNGNNISLENISLYSLDILAIVIKKSLRISISYSIKEYNEEKIRSLIMGYKDNILKIIEHCNNVKKDEVTISDITSEDISKDELDDYMNKLML</sequence>
<dbReference type="InterPro" id="IPR010060">
    <property type="entry name" value="NRPS_synth"/>
</dbReference>
<dbReference type="CDD" id="cd19531">
    <property type="entry name" value="LCL_NRPS-like"/>
    <property type="match status" value="1"/>
</dbReference>
<dbReference type="CDD" id="cd19534">
    <property type="entry name" value="E_NRPS"/>
    <property type="match status" value="1"/>
</dbReference>
<dbReference type="NCBIfam" id="TIGR01720">
    <property type="entry name" value="NRPS-para261"/>
    <property type="match status" value="1"/>
</dbReference>
<dbReference type="FunFam" id="3.40.50.980:FF:000001">
    <property type="entry name" value="Non-ribosomal peptide synthetase"/>
    <property type="match status" value="2"/>
</dbReference>
<dbReference type="SUPFAM" id="SSF52777">
    <property type="entry name" value="CoA-dependent acyltransferases"/>
    <property type="match status" value="6"/>
</dbReference>
<dbReference type="Gene3D" id="3.30.300.30">
    <property type="match status" value="2"/>
</dbReference>
<dbReference type="Gene3D" id="3.30.559.30">
    <property type="entry name" value="Nonribosomal peptide synthetase, condensation domain"/>
    <property type="match status" value="3"/>
</dbReference>
<evidence type="ECO:0000256" key="6">
    <source>
        <dbReference type="ARBA" id="ARBA00023194"/>
    </source>
</evidence>
<dbReference type="InterPro" id="IPR036736">
    <property type="entry name" value="ACP-like_sf"/>
</dbReference>
<dbReference type="Pfam" id="PF13193">
    <property type="entry name" value="AMP-binding_C"/>
    <property type="match status" value="1"/>
</dbReference>
<dbReference type="OrthoDB" id="51171at2"/>
<dbReference type="InterPro" id="IPR025110">
    <property type="entry name" value="AMP-bd_C"/>
</dbReference>
<dbReference type="InterPro" id="IPR000873">
    <property type="entry name" value="AMP-dep_synth/lig_dom"/>
</dbReference>
<dbReference type="Pfam" id="PF00668">
    <property type="entry name" value="Condensation"/>
    <property type="match status" value="3"/>
</dbReference>
<dbReference type="SUPFAM" id="SSF47336">
    <property type="entry name" value="ACP-like"/>
    <property type="match status" value="2"/>
</dbReference>
<keyword evidence="3" id="KW-0596">Phosphopantetheine</keyword>
<dbReference type="InterPro" id="IPR009081">
    <property type="entry name" value="PP-bd_ACP"/>
</dbReference>
<evidence type="ECO:0000313" key="8">
    <source>
        <dbReference type="EMBL" id="SHJ99133.1"/>
    </source>
</evidence>
<organism evidence="8 9">
    <name type="scientific">Clostridium cavendishii DSM 21758</name>
    <dbReference type="NCBI Taxonomy" id="1121302"/>
    <lineage>
        <taxon>Bacteria</taxon>
        <taxon>Bacillati</taxon>
        <taxon>Bacillota</taxon>
        <taxon>Clostridia</taxon>
        <taxon>Eubacteriales</taxon>
        <taxon>Clostridiaceae</taxon>
        <taxon>Clostridium</taxon>
    </lineage>
</organism>
<dbReference type="InterPro" id="IPR010071">
    <property type="entry name" value="AA_adenyl_dom"/>
</dbReference>
<dbReference type="SUPFAM" id="SSF56801">
    <property type="entry name" value="Acetyl-CoA synthetase-like"/>
    <property type="match status" value="2"/>
</dbReference>
<evidence type="ECO:0000256" key="3">
    <source>
        <dbReference type="ARBA" id="ARBA00022450"/>
    </source>
</evidence>
<reference evidence="8 9" key="1">
    <citation type="submission" date="2016-11" db="EMBL/GenBank/DDBJ databases">
        <authorList>
            <person name="Jaros S."/>
            <person name="Januszkiewicz K."/>
            <person name="Wedrychowicz H."/>
        </authorList>
    </citation>
    <scope>NUCLEOTIDE SEQUENCE [LARGE SCALE GENOMIC DNA]</scope>
    <source>
        <strain evidence="8 9">DSM 21758</strain>
    </source>
</reference>
<gene>
    <name evidence="8" type="ORF">SAMN02745163_03014</name>
</gene>
<evidence type="ECO:0000256" key="4">
    <source>
        <dbReference type="ARBA" id="ARBA00022553"/>
    </source>
</evidence>
<keyword evidence="4" id="KW-0597">Phosphoprotein</keyword>
<protein>
    <submittedName>
        <fullName evidence="8">Non-ribosomal peptide synthase domain TIGR01720/amino acid adenylation domain-containing protein</fullName>
    </submittedName>
</protein>
<dbReference type="Pfam" id="PF00550">
    <property type="entry name" value="PP-binding"/>
    <property type="match status" value="2"/>
</dbReference>
<feature type="domain" description="Carrier" evidence="7">
    <location>
        <begin position="2013"/>
        <end position="2087"/>
    </location>
</feature>
<dbReference type="GO" id="GO:0008610">
    <property type="term" value="P:lipid biosynthetic process"/>
    <property type="evidence" value="ECO:0007669"/>
    <property type="project" value="UniProtKB-ARBA"/>
</dbReference>
<feature type="domain" description="Carrier" evidence="7">
    <location>
        <begin position="966"/>
        <end position="1041"/>
    </location>
</feature>
<evidence type="ECO:0000313" key="9">
    <source>
        <dbReference type="Proteomes" id="UP000184310"/>
    </source>
</evidence>
<evidence type="ECO:0000256" key="5">
    <source>
        <dbReference type="ARBA" id="ARBA00022737"/>
    </source>
</evidence>
<dbReference type="PROSITE" id="PS00455">
    <property type="entry name" value="AMP_BINDING"/>
    <property type="match status" value="2"/>
</dbReference>
<dbReference type="PROSITE" id="PS50075">
    <property type="entry name" value="CARRIER"/>
    <property type="match status" value="2"/>
</dbReference>
<dbReference type="Pfam" id="PF00501">
    <property type="entry name" value="AMP-binding"/>
    <property type="match status" value="2"/>
</dbReference>
<keyword evidence="5" id="KW-0677">Repeat</keyword>
<dbReference type="NCBIfam" id="NF003417">
    <property type="entry name" value="PRK04813.1"/>
    <property type="match status" value="2"/>
</dbReference>
<evidence type="ECO:0000256" key="1">
    <source>
        <dbReference type="ARBA" id="ARBA00001957"/>
    </source>
</evidence>
<dbReference type="GO" id="GO:0044550">
    <property type="term" value="P:secondary metabolite biosynthetic process"/>
    <property type="evidence" value="ECO:0007669"/>
    <property type="project" value="TreeGrafter"/>
</dbReference>
<dbReference type="GO" id="GO:0003824">
    <property type="term" value="F:catalytic activity"/>
    <property type="evidence" value="ECO:0007669"/>
    <property type="project" value="UniProtKB-KW"/>
</dbReference>
<comment type="similarity">
    <text evidence="2">Belongs to the ATP-dependent AMP-binding enzyme family.</text>
</comment>
<keyword evidence="6" id="KW-0045">Antibiotic biosynthesis</keyword>
<accession>A0A1M6NTT2</accession>
<dbReference type="Gene3D" id="3.40.50.980">
    <property type="match status" value="4"/>
</dbReference>
<dbReference type="Gene3D" id="2.30.38.10">
    <property type="entry name" value="Luciferase, Domain 3"/>
    <property type="match status" value="2"/>
</dbReference>
<evidence type="ECO:0000259" key="7">
    <source>
        <dbReference type="PROSITE" id="PS50075"/>
    </source>
</evidence>
<dbReference type="Gene3D" id="3.30.559.10">
    <property type="entry name" value="Chloramphenicol acetyltransferase-like domain"/>
    <property type="match status" value="3"/>
</dbReference>
<dbReference type="GO" id="GO:0031177">
    <property type="term" value="F:phosphopantetheine binding"/>
    <property type="evidence" value="ECO:0007669"/>
    <property type="project" value="TreeGrafter"/>
</dbReference>
<name>A0A1M6NTT2_9CLOT</name>
<evidence type="ECO:0000256" key="2">
    <source>
        <dbReference type="ARBA" id="ARBA00006432"/>
    </source>
</evidence>
<dbReference type="PANTHER" id="PTHR45527">
    <property type="entry name" value="NONRIBOSOMAL PEPTIDE SYNTHETASE"/>
    <property type="match status" value="1"/>
</dbReference>
<dbReference type="FunFam" id="2.30.38.10:FF:000001">
    <property type="entry name" value="Non-ribosomal peptide synthetase PvdI"/>
    <property type="match status" value="2"/>
</dbReference>
<dbReference type="EMBL" id="FQZB01000012">
    <property type="protein sequence ID" value="SHJ99133.1"/>
    <property type="molecule type" value="Genomic_DNA"/>
</dbReference>
<dbReference type="NCBIfam" id="TIGR01733">
    <property type="entry name" value="AA-adenyl-dom"/>
    <property type="match status" value="2"/>
</dbReference>
<dbReference type="GO" id="GO:0005829">
    <property type="term" value="C:cytosol"/>
    <property type="evidence" value="ECO:0007669"/>
    <property type="project" value="TreeGrafter"/>
</dbReference>
<dbReference type="Gene3D" id="1.10.1200.10">
    <property type="entry name" value="ACP-like"/>
    <property type="match status" value="2"/>
</dbReference>
<dbReference type="STRING" id="1121302.SAMN02745163_03014"/>
<dbReference type="GO" id="GO:0017000">
    <property type="term" value="P:antibiotic biosynthetic process"/>
    <property type="evidence" value="ECO:0007669"/>
    <property type="project" value="UniProtKB-KW"/>
</dbReference>
<dbReference type="InterPro" id="IPR045851">
    <property type="entry name" value="AMP-bd_C_sf"/>
</dbReference>
<dbReference type="FunFam" id="1.10.1200.10:FF:000005">
    <property type="entry name" value="Nonribosomal peptide synthetase 1"/>
    <property type="match status" value="2"/>
</dbReference>
<dbReference type="InterPro" id="IPR020845">
    <property type="entry name" value="AMP-binding_CS"/>
</dbReference>
<dbReference type="Proteomes" id="UP000184310">
    <property type="component" value="Unassembled WGS sequence"/>
</dbReference>
<dbReference type="InterPro" id="IPR001242">
    <property type="entry name" value="Condensation_dom"/>
</dbReference>
<dbReference type="PANTHER" id="PTHR45527:SF14">
    <property type="entry name" value="PLIPASTATIN SYNTHASE SUBUNIT B"/>
    <property type="match status" value="1"/>
</dbReference>
<dbReference type="InterPro" id="IPR023213">
    <property type="entry name" value="CAT-like_dom_sf"/>
</dbReference>
<comment type="cofactor">
    <cofactor evidence="1">
        <name>pantetheine 4'-phosphate</name>
        <dbReference type="ChEBI" id="CHEBI:47942"/>
    </cofactor>
</comment>
<dbReference type="FunFam" id="3.30.300.30:FF:000010">
    <property type="entry name" value="Enterobactin synthetase component F"/>
    <property type="match status" value="1"/>
</dbReference>